<reference evidence="1 2" key="1">
    <citation type="journal article" date="2015" name="BMC Genomics">
        <title>The genome of the truffle-parasite Tolypocladium ophioglossoides and the evolution of antifungal peptaibiotics.</title>
        <authorList>
            <person name="Quandt C.A."/>
            <person name="Bushley K.E."/>
            <person name="Spatafora J.W."/>
        </authorList>
    </citation>
    <scope>NUCLEOTIDE SEQUENCE [LARGE SCALE GENOMIC DNA]</scope>
    <source>
        <strain evidence="1 2">CBS 100239</strain>
    </source>
</reference>
<dbReference type="OrthoDB" id="4847384at2759"/>
<accession>A0A0L0N1U9</accession>
<keyword evidence="2" id="KW-1185">Reference proteome</keyword>
<evidence type="ECO:0000313" key="1">
    <source>
        <dbReference type="EMBL" id="KND88037.1"/>
    </source>
</evidence>
<sequence length="590" mass="67351">MSYINILEEHPYNSVLNLNNRSATDKEWAERYNFIKADRSRLRTSLDASGALVPDWFPLIPMLSDDATRRQEVSLRTNTRYLYVLDSEEDGVGYFLTEIVSPVLAKFVHLPGITYHSFGSHNGVIVDCAFQWGGRRIAIGEYKRNIINVDAWYNSTFDRIPGQNKLTRELRGYAMEYECPQVFCFDINCLVLLQFRAKKLDDMKDCDVDYWVFPRREAHDTVPGYPLRDALYRLLVQGIRRLQNENLPPPTIGSETSCGRAFYSGEPLWRHADGKKHRFQPDGYERDAEENGQLLWKRDGQWYIDEEGRSLGFSHFGEIALVCFDVRIKLCSSFFAPNFSSLSVMASSHSFEFQWKSQTLCGRGGPICLPSHEYANIIRLSLAGGTIQELPNKIILKMQGERHDLFQTEQMFYEKEKGLQELGLVPQYHGLASIGGTPALVLSDLGGTMIHDNPSLAQDENTLRDKLTELLGAIRRAGVVHEDITVLNVLHCDDGRFRLVDFKEAEMNQSIDEDKIEDEVAVQVSDLVLIMKLRYEARMKLQEWESRNKHATPIQYESLLRHNLSSAVNAVDIRGSVLAKDGFINCVRGS</sequence>
<evidence type="ECO:0008006" key="3">
    <source>
        <dbReference type="Google" id="ProtNLM"/>
    </source>
</evidence>
<dbReference type="Proteomes" id="UP000036947">
    <property type="component" value="Unassembled WGS sequence"/>
</dbReference>
<evidence type="ECO:0000313" key="2">
    <source>
        <dbReference type="Proteomes" id="UP000036947"/>
    </source>
</evidence>
<organism evidence="1 2">
    <name type="scientific">Tolypocladium ophioglossoides (strain CBS 100239)</name>
    <name type="common">Snaketongue truffleclub</name>
    <name type="synonym">Elaphocordyceps ophioglossoides</name>
    <dbReference type="NCBI Taxonomy" id="1163406"/>
    <lineage>
        <taxon>Eukaryota</taxon>
        <taxon>Fungi</taxon>
        <taxon>Dikarya</taxon>
        <taxon>Ascomycota</taxon>
        <taxon>Pezizomycotina</taxon>
        <taxon>Sordariomycetes</taxon>
        <taxon>Hypocreomycetidae</taxon>
        <taxon>Hypocreales</taxon>
        <taxon>Ophiocordycipitaceae</taxon>
        <taxon>Tolypocladium</taxon>
    </lineage>
</organism>
<name>A0A0L0N1U9_TOLOC</name>
<comment type="caution">
    <text evidence="1">The sequence shown here is derived from an EMBL/GenBank/DDBJ whole genome shotgun (WGS) entry which is preliminary data.</text>
</comment>
<dbReference type="AlphaFoldDB" id="A0A0L0N1U9"/>
<protein>
    <recommendedName>
        <fullName evidence="3">Protein kinase domain-containing protein</fullName>
    </recommendedName>
</protein>
<gene>
    <name evidence="1" type="ORF">TOPH_07337</name>
</gene>
<dbReference type="EMBL" id="LFRF01000029">
    <property type="protein sequence ID" value="KND88037.1"/>
    <property type="molecule type" value="Genomic_DNA"/>
</dbReference>
<dbReference type="SUPFAM" id="SSF56112">
    <property type="entry name" value="Protein kinase-like (PK-like)"/>
    <property type="match status" value="1"/>
</dbReference>
<dbReference type="InterPro" id="IPR011009">
    <property type="entry name" value="Kinase-like_dom_sf"/>
</dbReference>
<proteinExistence type="predicted"/>